<keyword evidence="3" id="KW-1185">Reference proteome</keyword>
<evidence type="ECO:0000313" key="2">
    <source>
        <dbReference type="EMBL" id="CAL6006660.1"/>
    </source>
</evidence>
<evidence type="ECO:0000313" key="3">
    <source>
        <dbReference type="Proteomes" id="UP001642409"/>
    </source>
</evidence>
<protein>
    <submittedName>
        <fullName evidence="2">Hypothetical_protein</fullName>
    </submittedName>
</protein>
<name>A0AA86RDA6_9EUKA</name>
<reference evidence="2 3" key="2">
    <citation type="submission" date="2024-07" db="EMBL/GenBank/DDBJ databases">
        <authorList>
            <person name="Akdeniz Z."/>
        </authorList>
    </citation>
    <scope>NUCLEOTIDE SEQUENCE [LARGE SCALE GENOMIC DNA]</scope>
</reference>
<sequence>MGALNILVQIHQLNYFATSTDTLFEEESEEEVVFFDYKVRGLSAYQNLDFNKQATSLNELIHFNETEQQQFRCNQCQNKKQLKSTDFFKLTLLDCQYIIYLKYLQNQLYSVKIQFLQIYNYSYLLVGCEIIAVLKYQDTLHINIIFKENICIIAYSSLQYCISIKIYYIIYG</sequence>
<gene>
    <name evidence="2" type="ORF">HINF_LOCUS20265</name>
    <name evidence="1" type="ORF">HINF_LOCUS63471</name>
</gene>
<dbReference type="EMBL" id="CAXDID020000054">
    <property type="protein sequence ID" value="CAL6006660.1"/>
    <property type="molecule type" value="Genomic_DNA"/>
</dbReference>
<dbReference type="Proteomes" id="UP001642409">
    <property type="component" value="Unassembled WGS sequence"/>
</dbReference>
<dbReference type="AlphaFoldDB" id="A0AA86RDA6"/>
<proteinExistence type="predicted"/>
<accession>A0AA86RDA6</accession>
<reference evidence="1" key="1">
    <citation type="submission" date="2023-06" db="EMBL/GenBank/DDBJ databases">
        <authorList>
            <person name="Kurt Z."/>
        </authorList>
    </citation>
    <scope>NUCLEOTIDE SEQUENCE</scope>
</reference>
<evidence type="ECO:0000313" key="1">
    <source>
        <dbReference type="EMBL" id="CAI9975826.1"/>
    </source>
</evidence>
<dbReference type="EMBL" id="CATOUU010001170">
    <property type="protein sequence ID" value="CAI9975826.1"/>
    <property type="molecule type" value="Genomic_DNA"/>
</dbReference>
<comment type="caution">
    <text evidence="1">The sequence shown here is derived from an EMBL/GenBank/DDBJ whole genome shotgun (WGS) entry which is preliminary data.</text>
</comment>
<organism evidence="1">
    <name type="scientific">Hexamita inflata</name>
    <dbReference type="NCBI Taxonomy" id="28002"/>
    <lineage>
        <taxon>Eukaryota</taxon>
        <taxon>Metamonada</taxon>
        <taxon>Diplomonadida</taxon>
        <taxon>Hexamitidae</taxon>
        <taxon>Hexamitinae</taxon>
        <taxon>Hexamita</taxon>
    </lineage>
</organism>